<name>A0A5N4C4B2_CAMDR</name>
<sequence>MANGWCAQGSSVWDGGRSAGVRHRAGRQAVMTSVQRRRHGTEPKGGGFWSREPGQCCVVHKKILGSGSKKSLA</sequence>
<feature type="region of interest" description="Disordered" evidence="1">
    <location>
        <begin position="1"/>
        <end position="51"/>
    </location>
</feature>
<proteinExistence type="predicted"/>
<dbReference type="AlphaFoldDB" id="A0A5N4C4B2"/>
<evidence type="ECO:0000313" key="2">
    <source>
        <dbReference type="EMBL" id="KAB1253712.1"/>
    </source>
</evidence>
<evidence type="ECO:0000256" key="1">
    <source>
        <dbReference type="SAM" id="MobiDB-lite"/>
    </source>
</evidence>
<gene>
    <name evidence="2" type="ORF">Cadr_000030694</name>
</gene>
<organism evidence="2 3">
    <name type="scientific">Camelus dromedarius</name>
    <name type="common">Dromedary</name>
    <name type="synonym">Arabian camel</name>
    <dbReference type="NCBI Taxonomy" id="9838"/>
    <lineage>
        <taxon>Eukaryota</taxon>
        <taxon>Metazoa</taxon>
        <taxon>Chordata</taxon>
        <taxon>Craniata</taxon>
        <taxon>Vertebrata</taxon>
        <taxon>Euteleostomi</taxon>
        <taxon>Mammalia</taxon>
        <taxon>Eutheria</taxon>
        <taxon>Laurasiatheria</taxon>
        <taxon>Artiodactyla</taxon>
        <taxon>Tylopoda</taxon>
        <taxon>Camelidae</taxon>
        <taxon>Camelus</taxon>
    </lineage>
</organism>
<reference evidence="2 3" key="1">
    <citation type="journal article" date="2019" name="Mol. Ecol. Resour.">
        <title>Improving Illumina assemblies with Hi-C and long reads: an example with the North African dromedary.</title>
        <authorList>
            <person name="Elbers J.P."/>
            <person name="Rogers M.F."/>
            <person name="Perelman P.L."/>
            <person name="Proskuryakova A.A."/>
            <person name="Serdyukova N.A."/>
            <person name="Johnson W.E."/>
            <person name="Horin P."/>
            <person name="Corander J."/>
            <person name="Murphy D."/>
            <person name="Burger P.A."/>
        </authorList>
    </citation>
    <scope>NUCLEOTIDE SEQUENCE [LARGE SCALE GENOMIC DNA]</scope>
    <source>
        <strain evidence="2">Drom800</strain>
        <tissue evidence="2">Blood</tissue>
    </source>
</reference>
<accession>A0A5N4C4B2</accession>
<comment type="caution">
    <text evidence="2">The sequence shown here is derived from an EMBL/GenBank/DDBJ whole genome shotgun (WGS) entry which is preliminary data.</text>
</comment>
<protein>
    <submittedName>
        <fullName evidence="2">Uncharacterized protein</fullName>
    </submittedName>
</protein>
<dbReference type="EMBL" id="JWIN03000036">
    <property type="protein sequence ID" value="KAB1253712.1"/>
    <property type="molecule type" value="Genomic_DNA"/>
</dbReference>
<keyword evidence="3" id="KW-1185">Reference proteome</keyword>
<evidence type="ECO:0000313" key="3">
    <source>
        <dbReference type="Proteomes" id="UP000299084"/>
    </source>
</evidence>
<dbReference type="Proteomes" id="UP000299084">
    <property type="component" value="Unassembled WGS sequence"/>
</dbReference>